<comment type="caution">
    <text evidence="1">The sequence shown here is derived from an EMBL/GenBank/DDBJ whole genome shotgun (WGS) entry which is preliminary data.</text>
</comment>
<sequence length="123" mass="13598">AQTPREVIQTNPDDLRVRIGLDNEAPVFVTLAHGVDTLVWDPAADHSLHLKSFILSVESAGMVQIFRDATEWCRLHFNEKKAVPVPFPTDVTLPVDEILRATYTGDVGADNAFITAIGHEHEV</sequence>
<feature type="non-terminal residue" evidence="1">
    <location>
        <position position="1"/>
    </location>
</feature>
<proteinExistence type="predicted"/>
<evidence type="ECO:0000313" key="1">
    <source>
        <dbReference type="EMBL" id="GAH51220.1"/>
    </source>
</evidence>
<reference evidence="1" key="1">
    <citation type="journal article" date="2014" name="Front. Microbiol.">
        <title>High frequency of phylogenetically diverse reductive dehalogenase-homologous genes in deep subseafloor sedimentary metagenomes.</title>
        <authorList>
            <person name="Kawai M."/>
            <person name="Futagami T."/>
            <person name="Toyoda A."/>
            <person name="Takaki Y."/>
            <person name="Nishi S."/>
            <person name="Hori S."/>
            <person name="Arai W."/>
            <person name="Tsubouchi T."/>
            <person name="Morono Y."/>
            <person name="Uchiyama I."/>
            <person name="Ito T."/>
            <person name="Fujiyama A."/>
            <person name="Inagaki F."/>
            <person name="Takami H."/>
        </authorList>
    </citation>
    <scope>NUCLEOTIDE SEQUENCE</scope>
    <source>
        <strain evidence="1">Expedition CK06-06</strain>
    </source>
</reference>
<organism evidence="1">
    <name type="scientific">marine sediment metagenome</name>
    <dbReference type="NCBI Taxonomy" id="412755"/>
    <lineage>
        <taxon>unclassified sequences</taxon>
        <taxon>metagenomes</taxon>
        <taxon>ecological metagenomes</taxon>
    </lineage>
</organism>
<name>X1H286_9ZZZZ</name>
<accession>X1H286</accession>
<dbReference type="EMBL" id="BARU01024608">
    <property type="protein sequence ID" value="GAH51220.1"/>
    <property type="molecule type" value="Genomic_DNA"/>
</dbReference>
<protein>
    <submittedName>
        <fullName evidence="1">Uncharacterized protein</fullName>
    </submittedName>
</protein>
<gene>
    <name evidence="1" type="ORF">S03H2_39758</name>
</gene>
<dbReference type="AlphaFoldDB" id="X1H286"/>